<dbReference type="STRING" id="3088.A0A383WLM6"/>
<evidence type="ECO:0000313" key="10">
    <source>
        <dbReference type="Proteomes" id="UP000256970"/>
    </source>
</evidence>
<keyword evidence="4" id="KW-0677">Repeat</keyword>
<organism evidence="9 10">
    <name type="scientific">Tetradesmus obliquus</name>
    <name type="common">Green alga</name>
    <name type="synonym">Acutodesmus obliquus</name>
    <dbReference type="NCBI Taxonomy" id="3088"/>
    <lineage>
        <taxon>Eukaryota</taxon>
        <taxon>Viridiplantae</taxon>
        <taxon>Chlorophyta</taxon>
        <taxon>core chlorophytes</taxon>
        <taxon>Chlorophyceae</taxon>
        <taxon>CS clade</taxon>
        <taxon>Sphaeropleales</taxon>
        <taxon>Scenedesmaceae</taxon>
        <taxon>Tetradesmus</taxon>
    </lineage>
</organism>
<dbReference type="InterPro" id="IPR036721">
    <property type="entry name" value="RCK_C_sf"/>
</dbReference>
<dbReference type="AlphaFoldDB" id="A0A383WLM6"/>
<feature type="transmembrane region" description="Helical" evidence="7">
    <location>
        <begin position="256"/>
        <end position="273"/>
    </location>
</feature>
<reference evidence="9 10" key="1">
    <citation type="submission" date="2016-10" db="EMBL/GenBank/DDBJ databases">
        <authorList>
            <person name="Cai Z."/>
        </authorList>
    </citation>
    <scope>NUCLEOTIDE SEQUENCE [LARGE SCALE GENOMIC DNA]</scope>
</reference>
<feature type="transmembrane region" description="Helical" evidence="7">
    <location>
        <begin position="280"/>
        <end position="306"/>
    </location>
</feature>
<dbReference type="Pfam" id="PF03600">
    <property type="entry name" value="CitMHS"/>
    <property type="match status" value="1"/>
</dbReference>
<keyword evidence="6 7" id="KW-0472">Membrane</keyword>
<gene>
    <name evidence="9" type="ORF">BQ4739_LOCUS18655</name>
</gene>
<dbReference type="Pfam" id="PF02080">
    <property type="entry name" value="TrkA_C"/>
    <property type="match status" value="1"/>
</dbReference>
<dbReference type="SUPFAM" id="SSF116726">
    <property type="entry name" value="TrkA C-terminal domain-like"/>
    <property type="match status" value="2"/>
</dbReference>
<evidence type="ECO:0000256" key="4">
    <source>
        <dbReference type="ARBA" id="ARBA00022737"/>
    </source>
</evidence>
<dbReference type="PANTHER" id="PTHR43652">
    <property type="entry name" value="BASIC AMINO ACID ANTIPORTER YFCC-RELATED"/>
    <property type="match status" value="1"/>
</dbReference>
<evidence type="ECO:0000256" key="6">
    <source>
        <dbReference type="ARBA" id="ARBA00023136"/>
    </source>
</evidence>
<evidence type="ECO:0000256" key="3">
    <source>
        <dbReference type="ARBA" id="ARBA00022692"/>
    </source>
</evidence>
<keyword evidence="3 7" id="KW-0812">Transmembrane</keyword>
<dbReference type="InterPro" id="IPR006037">
    <property type="entry name" value="RCK_C"/>
</dbReference>
<feature type="transmembrane region" description="Helical" evidence="7">
    <location>
        <begin position="385"/>
        <end position="404"/>
    </location>
</feature>
<evidence type="ECO:0000256" key="5">
    <source>
        <dbReference type="ARBA" id="ARBA00022989"/>
    </source>
</evidence>
<dbReference type="Gene3D" id="3.30.70.1450">
    <property type="entry name" value="Regulator of K+ conductance, C-terminal domain"/>
    <property type="match status" value="1"/>
</dbReference>
<evidence type="ECO:0000256" key="1">
    <source>
        <dbReference type="ARBA" id="ARBA00004141"/>
    </source>
</evidence>
<sequence>MKVKAGAAGKDIAANGLQDIAGLYITAITRPGTWETFQDVAPTFELQLGDVLWFTTDLDGVKYLLKDPRLEATQAADAHKLKGRQIYRHLVQATVSPDSALIGHTVREMRFRTYYEGVVLAIHRQSGYVSLRDVCDVELRAGDVLLLEADQSFKKRFKANPAFGLVADVPRSAPLKTRLMWPALGLTAAMVATQIISGFTGTSNIDLWPAAILTAAAMLLIGCMTSDQAVEAIDWTVYITIAFAFGVSSAMERSKVAAAIASIFVKISHAIGGRTAALGSMYLVTGLLSEVLTNNAAAALMYPIAANVGDDMGIQPKLMSIAVMLGASAAFISPFGYQCNLMVFTAGNYKTMDFVRLGVLLQVWQLVAACTIFSLPSWWMILCAISLAVVALAVAYAVASSLLAKRRLKQLKAAASSAGK</sequence>
<dbReference type="PANTHER" id="PTHR43652:SF9">
    <property type="entry name" value="RCK C-TERMINAL DOMAIN-CONTAINING PROTEIN"/>
    <property type="match status" value="1"/>
</dbReference>
<dbReference type="EMBL" id="FNXT01001318">
    <property type="protein sequence ID" value="SZX78367.1"/>
    <property type="molecule type" value="Genomic_DNA"/>
</dbReference>
<name>A0A383WLM6_TETOB</name>
<dbReference type="PROSITE" id="PS51202">
    <property type="entry name" value="RCK_C"/>
    <property type="match status" value="1"/>
</dbReference>
<dbReference type="GO" id="GO:0005886">
    <property type="term" value="C:plasma membrane"/>
    <property type="evidence" value="ECO:0007669"/>
    <property type="project" value="TreeGrafter"/>
</dbReference>
<feature type="transmembrane region" description="Helical" evidence="7">
    <location>
        <begin position="207"/>
        <end position="225"/>
    </location>
</feature>
<feature type="transmembrane region" description="Helical" evidence="7">
    <location>
        <begin position="179"/>
        <end position="201"/>
    </location>
</feature>
<dbReference type="Proteomes" id="UP000256970">
    <property type="component" value="Unassembled WGS sequence"/>
</dbReference>
<feature type="transmembrane region" description="Helical" evidence="7">
    <location>
        <begin position="232"/>
        <end position="250"/>
    </location>
</feature>
<comment type="subcellular location">
    <subcellularLocation>
        <location evidence="1">Membrane</location>
        <topology evidence="1">Multi-pass membrane protein</topology>
    </subcellularLocation>
</comment>
<feature type="transmembrane region" description="Helical" evidence="7">
    <location>
        <begin position="357"/>
        <end position="379"/>
    </location>
</feature>
<evidence type="ECO:0000313" key="9">
    <source>
        <dbReference type="EMBL" id="SZX78367.1"/>
    </source>
</evidence>
<evidence type="ECO:0000259" key="8">
    <source>
        <dbReference type="PROSITE" id="PS51202"/>
    </source>
</evidence>
<dbReference type="InterPro" id="IPR051679">
    <property type="entry name" value="DASS-Related_Transporters"/>
</dbReference>
<dbReference type="GO" id="GO:0008324">
    <property type="term" value="F:monoatomic cation transmembrane transporter activity"/>
    <property type="evidence" value="ECO:0007669"/>
    <property type="project" value="InterPro"/>
</dbReference>
<keyword evidence="2" id="KW-0813">Transport</keyword>
<feature type="domain" description="RCK C-terminal" evidence="8">
    <location>
        <begin position="76"/>
        <end position="163"/>
    </location>
</feature>
<keyword evidence="10" id="KW-1185">Reference proteome</keyword>
<evidence type="ECO:0000256" key="7">
    <source>
        <dbReference type="SAM" id="Phobius"/>
    </source>
</evidence>
<evidence type="ECO:0000256" key="2">
    <source>
        <dbReference type="ARBA" id="ARBA00022448"/>
    </source>
</evidence>
<dbReference type="GO" id="GO:0006813">
    <property type="term" value="P:potassium ion transport"/>
    <property type="evidence" value="ECO:0007669"/>
    <property type="project" value="InterPro"/>
</dbReference>
<feature type="transmembrane region" description="Helical" evidence="7">
    <location>
        <begin position="318"/>
        <end position="337"/>
    </location>
</feature>
<accession>A0A383WLM6</accession>
<protein>
    <recommendedName>
        <fullName evidence="8">RCK C-terminal domain-containing protein</fullName>
    </recommendedName>
</protein>
<proteinExistence type="predicted"/>
<keyword evidence="5 7" id="KW-1133">Transmembrane helix</keyword>
<dbReference type="InterPro" id="IPR004680">
    <property type="entry name" value="Cit_transptr-like_dom"/>
</dbReference>